<organism evidence="1 4">
    <name type="scientific">Bradyrhizobium frederickii</name>
    <dbReference type="NCBI Taxonomy" id="2560054"/>
    <lineage>
        <taxon>Bacteria</taxon>
        <taxon>Pseudomonadati</taxon>
        <taxon>Pseudomonadota</taxon>
        <taxon>Alphaproteobacteria</taxon>
        <taxon>Hyphomicrobiales</taxon>
        <taxon>Nitrobacteraceae</taxon>
        <taxon>Bradyrhizobium</taxon>
    </lineage>
</organism>
<accession>A0A4Y9NKY1</accession>
<name>A0A4Y9KUA8_9BRAD</name>
<proteinExistence type="predicted"/>
<keyword evidence="4" id="KW-1185">Reference proteome</keyword>
<reference evidence="2 3" key="2">
    <citation type="submission" date="2019-03" db="EMBL/GenBank/DDBJ databases">
        <title>Bradyrhizobium strains diversity.</title>
        <authorList>
            <person name="Urquiaga M.C.O."/>
            <person name="Hungria M."/>
            <person name="Delamuta J.R.M."/>
            <person name="Klepa M.S."/>
        </authorList>
    </citation>
    <scope>NUCLEOTIDE SEQUENCE [LARGE SCALE GENOMIC DNA]</scope>
    <source>
        <strain evidence="2 3">CNPSo 3426</strain>
    </source>
</reference>
<gene>
    <name evidence="2" type="ORF">E4K64_36470</name>
    <name evidence="1" type="ORF">E4K66_36290</name>
</gene>
<dbReference type="Proteomes" id="UP000298225">
    <property type="component" value="Unassembled WGS sequence"/>
</dbReference>
<evidence type="ECO:0000313" key="1">
    <source>
        <dbReference type="EMBL" id="TFV30192.1"/>
    </source>
</evidence>
<protein>
    <submittedName>
        <fullName evidence="1">Uncharacterized protein</fullName>
    </submittedName>
</protein>
<evidence type="ECO:0000313" key="3">
    <source>
        <dbReference type="Proteomes" id="UP000297700"/>
    </source>
</evidence>
<sequence length="65" mass="7084">MATLTTIARRSKIMASVFVTREISALAKHLSNTDHVSTDAAIACLNEVGRRSKGHSTFILERDPS</sequence>
<comment type="caution">
    <text evidence="1">The sequence shown here is derived from an EMBL/GenBank/DDBJ whole genome shotgun (WGS) entry which is preliminary data.</text>
</comment>
<dbReference type="Proteomes" id="UP000297700">
    <property type="component" value="Unassembled WGS sequence"/>
</dbReference>
<dbReference type="AlphaFoldDB" id="A0A4Y9KUA8"/>
<evidence type="ECO:0000313" key="4">
    <source>
        <dbReference type="Proteomes" id="UP000298225"/>
    </source>
</evidence>
<dbReference type="EMBL" id="SPQU01000039">
    <property type="protein sequence ID" value="TFV30192.1"/>
    <property type="molecule type" value="Genomic_DNA"/>
</dbReference>
<dbReference type="EMBL" id="SPQS01000040">
    <property type="protein sequence ID" value="TFV68529.1"/>
    <property type="molecule type" value="Genomic_DNA"/>
</dbReference>
<dbReference type="RefSeq" id="WP_126261820.1">
    <property type="nucleotide sequence ID" value="NZ_SPQS01000040.1"/>
</dbReference>
<accession>A0A4Y9KUA8</accession>
<reference evidence="1 4" key="1">
    <citation type="submission" date="2019-03" db="EMBL/GenBank/DDBJ databases">
        <title>Bradyrhizobium strains diversity isolated from Chamaecrista fasciculata.</title>
        <authorList>
            <person name="Urquiaga M.C.O."/>
            <person name="Hungria M."/>
            <person name="Delamuta J.R.M."/>
        </authorList>
    </citation>
    <scope>NUCLEOTIDE SEQUENCE [LARGE SCALE GENOMIC DNA]</scope>
    <source>
        <strain evidence="1 4">CNPSo 3424</strain>
    </source>
</reference>
<evidence type="ECO:0000313" key="2">
    <source>
        <dbReference type="EMBL" id="TFV68529.1"/>
    </source>
</evidence>